<feature type="domain" description="Right handed beta helix" evidence="2">
    <location>
        <begin position="503"/>
        <end position="627"/>
    </location>
</feature>
<dbReference type="RefSeq" id="WP_007329183.1">
    <property type="nucleotide sequence ID" value="NZ_AFAR01000272.1"/>
</dbReference>
<dbReference type="InterPro" id="IPR006626">
    <property type="entry name" value="PbH1"/>
</dbReference>
<name>F2AZX3_RHOBT</name>
<reference evidence="3 4" key="1">
    <citation type="journal article" date="2013" name="Mar. Genomics">
        <title>Expression of sulfatases in Rhodopirellula baltica and the diversity of sulfatases in the genus Rhodopirellula.</title>
        <authorList>
            <person name="Wegner C.E."/>
            <person name="Richter-Heitmann T."/>
            <person name="Klindworth A."/>
            <person name="Klockow C."/>
            <person name="Richter M."/>
            <person name="Achstetter T."/>
            <person name="Glockner F.O."/>
            <person name="Harder J."/>
        </authorList>
    </citation>
    <scope>NUCLEOTIDE SEQUENCE [LARGE SCALE GENOMIC DNA]</scope>
    <source>
        <strain evidence="3 4">WH47</strain>
    </source>
</reference>
<accession>F2AZX3</accession>
<comment type="caution">
    <text evidence="3">The sequence shown here is derived from an EMBL/GenBank/DDBJ whole genome shotgun (WGS) entry which is preliminary data.</text>
</comment>
<dbReference type="PATRIC" id="fig|991778.3.peg.5599"/>
<evidence type="ECO:0000256" key="1">
    <source>
        <dbReference type="SAM" id="SignalP"/>
    </source>
</evidence>
<dbReference type="PANTHER" id="PTHR36453:SF1">
    <property type="entry name" value="RIGHT HANDED BETA HELIX DOMAIN-CONTAINING PROTEIN"/>
    <property type="match status" value="1"/>
</dbReference>
<dbReference type="InterPro" id="IPR012334">
    <property type="entry name" value="Pectin_lyas_fold"/>
</dbReference>
<dbReference type="EMBL" id="AFAR01000272">
    <property type="protein sequence ID" value="EGF24726.1"/>
    <property type="molecule type" value="Genomic_DNA"/>
</dbReference>
<sequence length="739" mass="81717">MTCKAKLSSFRFCILILLAISMTVGDCCAAEPSADFYVSPDGRDNWSGTLAEPNDSQSDGPFATLTRARDAIRSLEKDRAGDVLVLIRGGTYQLTQTVVFGLQDSGHPGSTITYAAYPSETPVFSSGQAITDWKPVTTASPGLPEKAFGKVKVANVSGRFHTLFDAEGMLPRARSQGFIPLKGGSRNELHFPAGRLKNWPNVEDVEIVVRPHHAWIVNILPLTSVNEKKQIARTSIDATYAMNPLHFLKTTNSCWVENAQEELDEPGEWALNTQTGKLYLWPRNDSPILAPMLKELILIEGKIDKEGPRDIPVTNLCLRGLTFTHGERFSVDPDDAGLQHDWDMHDKANSLVRLRGTEHCKIQQCHFAHSGGSAIRVDLHGRYNVIDSNVIEHMGGAGVLLCGYGPGTKDVNGGNVIFNNHIHHTGRIHSHSPGIMLWQSGENRVANNLVHNTPYTGIILSGCMTDFFRRQGRELGRTIRRHEIASLPKNPKLEDVLPYLHTHGNQIERNEIHHAMEMLGDGNAIYIRGAGSGNVIRRNYIHHLVAPMIMQAAIRTDGGQRDTLIAENLIYKCTSQGILMKLNTRVENNIVADIIAPPRGYYLSVREGPLTGATIQRNIFYSSSDVCTFIDELPPGKGRTSEDRRGRALARSKDADTNHNIYYCAIDPALGEQILEKQKRDGVDTQSLAVDPLFMDPANGDFRLSPDSPALRLGFVGWDHTKAGLIKEDSSEHHQEPLQ</sequence>
<dbReference type="InterPro" id="IPR039448">
    <property type="entry name" value="Beta_helix"/>
</dbReference>
<evidence type="ECO:0000259" key="2">
    <source>
        <dbReference type="Pfam" id="PF13229"/>
    </source>
</evidence>
<dbReference type="InterPro" id="IPR022441">
    <property type="entry name" value="Para_beta_helix_rpt-2"/>
</dbReference>
<feature type="chain" id="PRO_5003279306" description="Right handed beta helix domain-containing protein" evidence="1">
    <location>
        <begin position="30"/>
        <end position="739"/>
    </location>
</feature>
<protein>
    <recommendedName>
        <fullName evidence="2">Right handed beta helix domain-containing protein</fullName>
    </recommendedName>
</protein>
<feature type="domain" description="Right handed beta helix" evidence="2">
    <location>
        <begin position="352"/>
        <end position="463"/>
    </location>
</feature>
<evidence type="ECO:0000313" key="3">
    <source>
        <dbReference type="EMBL" id="EGF24726.1"/>
    </source>
</evidence>
<dbReference type="SMART" id="SM00710">
    <property type="entry name" value="PbH1"/>
    <property type="match status" value="8"/>
</dbReference>
<keyword evidence="1" id="KW-0732">Signal</keyword>
<dbReference type="AlphaFoldDB" id="F2AZX3"/>
<feature type="signal peptide" evidence="1">
    <location>
        <begin position="1"/>
        <end position="29"/>
    </location>
</feature>
<dbReference type="PANTHER" id="PTHR36453">
    <property type="entry name" value="SECRETED PROTEIN-RELATED"/>
    <property type="match status" value="1"/>
</dbReference>
<proteinExistence type="predicted"/>
<dbReference type="SUPFAM" id="SSF51126">
    <property type="entry name" value="Pectin lyase-like"/>
    <property type="match status" value="2"/>
</dbReference>
<organism evidence="3 4">
    <name type="scientific">Rhodopirellula baltica WH47</name>
    <dbReference type="NCBI Taxonomy" id="991778"/>
    <lineage>
        <taxon>Bacteria</taxon>
        <taxon>Pseudomonadati</taxon>
        <taxon>Planctomycetota</taxon>
        <taxon>Planctomycetia</taxon>
        <taxon>Pirellulales</taxon>
        <taxon>Pirellulaceae</taxon>
        <taxon>Rhodopirellula</taxon>
    </lineage>
</organism>
<dbReference type="Pfam" id="PF13229">
    <property type="entry name" value="Beta_helix"/>
    <property type="match status" value="2"/>
</dbReference>
<dbReference type="NCBIfam" id="TIGR03804">
    <property type="entry name" value="para_beta_helix"/>
    <property type="match status" value="1"/>
</dbReference>
<dbReference type="Proteomes" id="UP000006222">
    <property type="component" value="Unassembled WGS sequence"/>
</dbReference>
<dbReference type="Gene3D" id="2.160.20.10">
    <property type="entry name" value="Single-stranded right-handed beta-helix, Pectin lyase-like"/>
    <property type="match status" value="3"/>
</dbReference>
<evidence type="ECO:0000313" key="4">
    <source>
        <dbReference type="Proteomes" id="UP000006222"/>
    </source>
</evidence>
<gene>
    <name evidence="3" type="ORF">RBWH47_03093</name>
</gene>
<dbReference type="InterPro" id="IPR011050">
    <property type="entry name" value="Pectin_lyase_fold/virulence"/>
</dbReference>